<keyword evidence="3 4" id="KW-0456">Lyase</keyword>
<evidence type="ECO:0000256" key="1">
    <source>
        <dbReference type="ARBA" id="ARBA00010980"/>
    </source>
</evidence>
<dbReference type="GO" id="GO:0000272">
    <property type="term" value="P:polysaccharide catabolic process"/>
    <property type="evidence" value="ECO:0007669"/>
    <property type="project" value="UniProtKB-KW"/>
</dbReference>
<accession>A0A6A5SCU5</accession>
<feature type="chain" id="PRO_5025368706" evidence="5">
    <location>
        <begin position="23"/>
        <end position="318"/>
    </location>
</feature>
<evidence type="ECO:0000256" key="5">
    <source>
        <dbReference type="SAM" id="SignalP"/>
    </source>
</evidence>
<keyword evidence="2 5" id="KW-0732">Signal</keyword>
<evidence type="ECO:0000256" key="2">
    <source>
        <dbReference type="ARBA" id="ARBA00022729"/>
    </source>
</evidence>
<gene>
    <name evidence="7" type="ORF">EJ02DRAFT_475937</name>
</gene>
<keyword evidence="8" id="KW-1185">Reference proteome</keyword>
<dbReference type="AlphaFoldDB" id="A0A6A5SCU5"/>
<evidence type="ECO:0000256" key="4">
    <source>
        <dbReference type="RuleBase" id="RU361173"/>
    </source>
</evidence>
<protein>
    <submittedName>
        <fullName evidence="7">Pectin lyase-like protein</fullName>
    </submittedName>
</protein>
<dbReference type="PANTHER" id="PTHR31683">
    <property type="entry name" value="PECTATE LYASE 18-RELATED"/>
    <property type="match status" value="1"/>
</dbReference>
<dbReference type="InterPro" id="IPR002022">
    <property type="entry name" value="Pec_lyase"/>
</dbReference>
<dbReference type="OrthoDB" id="1637350at2759"/>
<comment type="similarity">
    <text evidence="1 4">Belongs to the polysaccharide lyase 1 family.</text>
</comment>
<dbReference type="GO" id="GO:0005576">
    <property type="term" value="C:extracellular region"/>
    <property type="evidence" value="ECO:0007669"/>
    <property type="project" value="UniProtKB-SubCell"/>
</dbReference>
<organism evidence="7 8">
    <name type="scientific">Clathrospora elynae</name>
    <dbReference type="NCBI Taxonomy" id="706981"/>
    <lineage>
        <taxon>Eukaryota</taxon>
        <taxon>Fungi</taxon>
        <taxon>Dikarya</taxon>
        <taxon>Ascomycota</taxon>
        <taxon>Pezizomycotina</taxon>
        <taxon>Dothideomycetes</taxon>
        <taxon>Pleosporomycetidae</taxon>
        <taxon>Pleosporales</taxon>
        <taxon>Diademaceae</taxon>
        <taxon>Clathrospora</taxon>
    </lineage>
</organism>
<reference evidence="7" key="1">
    <citation type="journal article" date="2020" name="Stud. Mycol.">
        <title>101 Dothideomycetes genomes: a test case for predicting lifestyles and emergence of pathogens.</title>
        <authorList>
            <person name="Haridas S."/>
            <person name="Albert R."/>
            <person name="Binder M."/>
            <person name="Bloem J."/>
            <person name="Labutti K."/>
            <person name="Salamov A."/>
            <person name="Andreopoulos B."/>
            <person name="Baker S."/>
            <person name="Barry K."/>
            <person name="Bills G."/>
            <person name="Bluhm B."/>
            <person name="Cannon C."/>
            <person name="Castanera R."/>
            <person name="Culley D."/>
            <person name="Daum C."/>
            <person name="Ezra D."/>
            <person name="Gonzalez J."/>
            <person name="Henrissat B."/>
            <person name="Kuo A."/>
            <person name="Liang C."/>
            <person name="Lipzen A."/>
            <person name="Lutzoni F."/>
            <person name="Magnuson J."/>
            <person name="Mondo S."/>
            <person name="Nolan M."/>
            <person name="Ohm R."/>
            <person name="Pangilinan J."/>
            <person name="Park H.-J."/>
            <person name="Ramirez L."/>
            <person name="Alfaro M."/>
            <person name="Sun H."/>
            <person name="Tritt A."/>
            <person name="Yoshinaga Y."/>
            <person name="Zwiers L.-H."/>
            <person name="Turgeon B."/>
            <person name="Goodwin S."/>
            <person name="Spatafora J."/>
            <person name="Crous P."/>
            <person name="Grigoriev I."/>
        </authorList>
    </citation>
    <scope>NUCLEOTIDE SEQUENCE</scope>
    <source>
        <strain evidence="7">CBS 161.51</strain>
    </source>
</reference>
<dbReference type="SUPFAM" id="SSF51126">
    <property type="entry name" value="Pectin lyase-like"/>
    <property type="match status" value="1"/>
</dbReference>
<dbReference type="Pfam" id="PF00544">
    <property type="entry name" value="Pectate_lyase_4"/>
    <property type="match status" value="1"/>
</dbReference>
<evidence type="ECO:0000313" key="7">
    <source>
        <dbReference type="EMBL" id="KAF1937783.1"/>
    </source>
</evidence>
<dbReference type="InterPro" id="IPR045032">
    <property type="entry name" value="PEL"/>
</dbReference>
<dbReference type="InterPro" id="IPR011050">
    <property type="entry name" value="Pectin_lyase_fold/virulence"/>
</dbReference>
<name>A0A6A5SCU5_9PLEO</name>
<keyword evidence="4" id="KW-0964">Secreted</keyword>
<dbReference type="SMART" id="SM00656">
    <property type="entry name" value="Amb_all"/>
    <property type="match status" value="1"/>
</dbReference>
<dbReference type="Gene3D" id="2.160.20.10">
    <property type="entry name" value="Single-stranded right-handed beta-helix, Pectin lyase-like"/>
    <property type="match status" value="1"/>
</dbReference>
<dbReference type="GO" id="GO:0030570">
    <property type="term" value="F:pectate lyase activity"/>
    <property type="evidence" value="ECO:0007669"/>
    <property type="project" value="InterPro"/>
</dbReference>
<dbReference type="PANTHER" id="PTHR31683:SF18">
    <property type="entry name" value="PECTATE LYASE 21-RELATED"/>
    <property type="match status" value="1"/>
</dbReference>
<feature type="signal peptide" evidence="5">
    <location>
        <begin position="1"/>
        <end position="22"/>
    </location>
</feature>
<dbReference type="EMBL" id="ML976126">
    <property type="protein sequence ID" value="KAF1937783.1"/>
    <property type="molecule type" value="Genomic_DNA"/>
</dbReference>
<keyword evidence="4" id="KW-0624">Polysaccharide degradation</keyword>
<evidence type="ECO:0000259" key="6">
    <source>
        <dbReference type="SMART" id="SM00656"/>
    </source>
</evidence>
<keyword evidence="4" id="KW-0119">Carbohydrate metabolism</keyword>
<dbReference type="InterPro" id="IPR012334">
    <property type="entry name" value="Pectin_lyas_fold"/>
</dbReference>
<proteinExistence type="inferred from homology"/>
<sequence length="318" mass="34551">MKPSILSVFSLVLSTTAAPSDAGFSLVGFAKDHPPGTTTGGAGKNSKTVTVTTVAEFKKVVTDNEPTIIYANDTFNLTSRVQIGSNKSLIGLGKGAQIIGAGLNIYSQTNVIIRNFGLTAIPDDAITIRNSTRVWIDHNEFTTGNFTANGPDLYDGQLDIIRANDWITVSWNYFHDHWKSSLHHNYWRNMGTRGPAGRFGHQHIYNNLYEDFLYQAIHSRSDNQVLVEANVFKGKTREALSTYGLVIPDDSPNTSLDGDFEIDGYANLGAANNFGTAGVNITQGGDFATAPYVYTLTTLGEVKIVVKKGVGLGKIHEQ</sequence>
<evidence type="ECO:0000313" key="8">
    <source>
        <dbReference type="Proteomes" id="UP000800038"/>
    </source>
</evidence>
<dbReference type="Proteomes" id="UP000800038">
    <property type="component" value="Unassembled WGS sequence"/>
</dbReference>
<comment type="subcellular location">
    <subcellularLocation>
        <location evidence="4">Secreted</location>
    </subcellularLocation>
</comment>
<feature type="domain" description="Pectate lyase" evidence="6">
    <location>
        <begin position="44"/>
        <end position="238"/>
    </location>
</feature>
<evidence type="ECO:0000256" key="3">
    <source>
        <dbReference type="ARBA" id="ARBA00023239"/>
    </source>
</evidence>